<dbReference type="GO" id="GO:0003964">
    <property type="term" value="F:RNA-directed DNA polymerase activity"/>
    <property type="evidence" value="ECO:0007669"/>
    <property type="project" value="UniProtKB-KW"/>
</dbReference>
<keyword evidence="1" id="KW-0548">Nucleotidyltransferase</keyword>
<dbReference type="Proteomes" id="UP000233556">
    <property type="component" value="Unassembled WGS sequence"/>
</dbReference>
<keyword evidence="2" id="KW-1185">Reference proteome</keyword>
<dbReference type="AlphaFoldDB" id="A0A2I0USC5"/>
<proteinExistence type="predicted"/>
<name>A0A2I0USC5_LIMLA</name>
<protein>
    <submittedName>
        <fullName evidence="1">Rna-directed dna polymerase from mobile element jockey-like</fullName>
    </submittedName>
</protein>
<accession>A0A2I0USC5</accession>
<reference evidence="2" key="2">
    <citation type="submission" date="2017-12" db="EMBL/GenBank/DDBJ databases">
        <title>Genome sequence of the Bar-tailed Godwit (Limosa lapponica baueri).</title>
        <authorList>
            <person name="Lima N.C.B."/>
            <person name="Parody-Merino A.M."/>
            <person name="Battley P.F."/>
            <person name="Fidler A.E."/>
            <person name="Prosdocimi F."/>
        </authorList>
    </citation>
    <scope>NUCLEOTIDE SEQUENCE [LARGE SCALE GENOMIC DNA]</scope>
</reference>
<keyword evidence="1" id="KW-0695">RNA-directed DNA polymerase</keyword>
<keyword evidence="1" id="KW-0808">Transferase</keyword>
<organism evidence="1 2">
    <name type="scientific">Limosa lapponica baueri</name>
    <dbReference type="NCBI Taxonomy" id="1758121"/>
    <lineage>
        <taxon>Eukaryota</taxon>
        <taxon>Metazoa</taxon>
        <taxon>Chordata</taxon>
        <taxon>Craniata</taxon>
        <taxon>Vertebrata</taxon>
        <taxon>Euteleostomi</taxon>
        <taxon>Archelosauria</taxon>
        <taxon>Archosauria</taxon>
        <taxon>Dinosauria</taxon>
        <taxon>Saurischia</taxon>
        <taxon>Theropoda</taxon>
        <taxon>Coelurosauria</taxon>
        <taxon>Aves</taxon>
        <taxon>Neognathae</taxon>
        <taxon>Neoaves</taxon>
        <taxon>Charadriiformes</taxon>
        <taxon>Scolopacidae</taxon>
        <taxon>Limosa</taxon>
    </lineage>
</organism>
<gene>
    <name evidence="1" type="ORF">llap_798</name>
</gene>
<dbReference type="OrthoDB" id="8939918at2759"/>
<dbReference type="EMBL" id="KZ505644">
    <property type="protein sequence ID" value="PKU48942.1"/>
    <property type="molecule type" value="Genomic_DNA"/>
</dbReference>
<evidence type="ECO:0000313" key="2">
    <source>
        <dbReference type="Proteomes" id="UP000233556"/>
    </source>
</evidence>
<dbReference type="PANTHER" id="PTHR33332">
    <property type="entry name" value="REVERSE TRANSCRIPTASE DOMAIN-CONTAINING PROTEIN"/>
    <property type="match status" value="1"/>
</dbReference>
<evidence type="ECO:0000313" key="1">
    <source>
        <dbReference type="EMBL" id="PKU48942.1"/>
    </source>
</evidence>
<reference evidence="2" key="1">
    <citation type="submission" date="2017-11" db="EMBL/GenBank/DDBJ databases">
        <authorList>
            <person name="Lima N.C."/>
            <person name="Parody-Merino A.M."/>
            <person name="Battley P.F."/>
            <person name="Fidler A.E."/>
            <person name="Prosdocimi F."/>
        </authorList>
    </citation>
    <scope>NUCLEOTIDE SEQUENCE [LARGE SCALE GENOMIC DNA]</scope>
</reference>
<sequence>MKISDERCPSGVVGTSIIQYLHEWHRQGDRVKQMFADDTKLSSTVDMPEGQNVIQRDLDKIEKWVRMNIMKLNNSICRVLHLGWGNPWYQYKLGDEEIESGPAEKGLGVLVDEKLHMSQQCVLVSQKARHILGCIKRSVASRLREGILPL</sequence>